<evidence type="ECO:0000256" key="4">
    <source>
        <dbReference type="ARBA" id="ARBA00022833"/>
    </source>
</evidence>
<evidence type="ECO:0000256" key="5">
    <source>
        <dbReference type="SAM" id="Phobius"/>
    </source>
</evidence>
<keyword evidence="3" id="KW-0863">Zinc-finger</keyword>
<dbReference type="OrthoDB" id="1749655at2759"/>
<dbReference type="SUPFAM" id="SSF57889">
    <property type="entry name" value="Cysteine-rich domain"/>
    <property type="match status" value="1"/>
</dbReference>
<name>A0A6A1UNX6_9ROSI</name>
<dbReference type="InterPro" id="IPR004146">
    <property type="entry name" value="DC1"/>
</dbReference>
<keyword evidence="5" id="KW-0472">Membrane</keyword>
<evidence type="ECO:0000313" key="8">
    <source>
        <dbReference type="Proteomes" id="UP000516437"/>
    </source>
</evidence>
<evidence type="ECO:0000256" key="3">
    <source>
        <dbReference type="ARBA" id="ARBA00022771"/>
    </source>
</evidence>
<dbReference type="GO" id="GO:0008270">
    <property type="term" value="F:zinc ion binding"/>
    <property type="evidence" value="ECO:0007669"/>
    <property type="project" value="UniProtKB-KW"/>
</dbReference>
<keyword evidence="8" id="KW-1185">Reference proteome</keyword>
<dbReference type="Proteomes" id="UP000516437">
    <property type="component" value="Unassembled WGS sequence"/>
</dbReference>
<dbReference type="Gene3D" id="3.30.60.90">
    <property type="match status" value="1"/>
</dbReference>
<keyword evidence="5" id="KW-0812">Transmembrane</keyword>
<keyword evidence="5" id="KW-1133">Transmembrane helix</keyword>
<dbReference type="InterPro" id="IPR046349">
    <property type="entry name" value="C1-like_sf"/>
</dbReference>
<sequence>MEIQHFSHEHPLLYNERLQNDRTRRDCQGCLADIAGPNYSCKECKGFVLHKSCAELPQELQHPSHPKHPLILHAHGPHFIDVMAARVIYGTSVTLVLSATLTLIQNGLLYLSPKNLKVMTIH</sequence>
<feature type="transmembrane region" description="Helical" evidence="5">
    <location>
        <begin position="87"/>
        <end position="111"/>
    </location>
</feature>
<dbReference type="PANTHER" id="PTHR46288">
    <property type="entry name" value="PHORBOL-ESTER/DAG-TYPE DOMAIN-CONTAINING PROTEIN"/>
    <property type="match status" value="1"/>
</dbReference>
<gene>
    <name evidence="7" type="ORF">CJ030_MR0G003702</name>
</gene>
<accession>A0A6A1UNX6</accession>
<evidence type="ECO:0000256" key="2">
    <source>
        <dbReference type="ARBA" id="ARBA00022737"/>
    </source>
</evidence>
<feature type="domain" description="DC1" evidence="6">
    <location>
        <begin position="6"/>
        <end position="54"/>
    </location>
</feature>
<dbReference type="InterPro" id="IPR043145">
    <property type="entry name" value="Znf_ZZ_sf"/>
</dbReference>
<proteinExistence type="predicted"/>
<comment type="caution">
    <text evidence="7">The sequence shown here is derived from an EMBL/GenBank/DDBJ whole genome shotgun (WGS) entry which is preliminary data.</text>
</comment>
<organism evidence="7 8">
    <name type="scientific">Morella rubra</name>
    <name type="common">Chinese bayberry</name>
    <dbReference type="NCBI Taxonomy" id="262757"/>
    <lineage>
        <taxon>Eukaryota</taxon>
        <taxon>Viridiplantae</taxon>
        <taxon>Streptophyta</taxon>
        <taxon>Embryophyta</taxon>
        <taxon>Tracheophyta</taxon>
        <taxon>Spermatophyta</taxon>
        <taxon>Magnoliopsida</taxon>
        <taxon>eudicotyledons</taxon>
        <taxon>Gunneridae</taxon>
        <taxon>Pentapetalae</taxon>
        <taxon>rosids</taxon>
        <taxon>fabids</taxon>
        <taxon>Fagales</taxon>
        <taxon>Myricaceae</taxon>
        <taxon>Morella</taxon>
    </lineage>
</organism>
<dbReference type="EMBL" id="RXIC02000066">
    <property type="protein sequence ID" value="KAB1201467.1"/>
    <property type="molecule type" value="Genomic_DNA"/>
</dbReference>
<evidence type="ECO:0000256" key="1">
    <source>
        <dbReference type="ARBA" id="ARBA00022723"/>
    </source>
</evidence>
<evidence type="ECO:0000259" key="6">
    <source>
        <dbReference type="Pfam" id="PF03107"/>
    </source>
</evidence>
<evidence type="ECO:0000313" key="7">
    <source>
        <dbReference type="EMBL" id="KAB1201467.1"/>
    </source>
</evidence>
<reference evidence="7 8" key="1">
    <citation type="journal article" date="2019" name="Plant Biotechnol. J.">
        <title>The red bayberry genome and genetic basis of sex determination.</title>
        <authorList>
            <person name="Jia H.M."/>
            <person name="Jia H.J."/>
            <person name="Cai Q.L."/>
            <person name="Wang Y."/>
            <person name="Zhao H.B."/>
            <person name="Yang W.F."/>
            <person name="Wang G.Y."/>
            <person name="Li Y.H."/>
            <person name="Zhan D.L."/>
            <person name="Shen Y.T."/>
            <person name="Niu Q.F."/>
            <person name="Chang L."/>
            <person name="Qiu J."/>
            <person name="Zhao L."/>
            <person name="Xie H.B."/>
            <person name="Fu W.Y."/>
            <person name="Jin J."/>
            <person name="Li X.W."/>
            <person name="Jiao Y."/>
            <person name="Zhou C.C."/>
            <person name="Tu T."/>
            <person name="Chai C.Y."/>
            <person name="Gao J.L."/>
            <person name="Fan L.J."/>
            <person name="van de Weg E."/>
            <person name="Wang J.Y."/>
            <person name="Gao Z.S."/>
        </authorList>
    </citation>
    <scope>NUCLEOTIDE SEQUENCE [LARGE SCALE GENOMIC DNA]</scope>
    <source>
        <tissue evidence="7">Leaves</tissue>
    </source>
</reference>
<protein>
    <recommendedName>
        <fullName evidence="6">DC1 domain-containing protein</fullName>
    </recommendedName>
</protein>
<keyword evidence="1" id="KW-0479">Metal-binding</keyword>
<dbReference type="AlphaFoldDB" id="A0A6A1UNX6"/>
<keyword evidence="2" id="KW-0677">Repeat</keyword>
<dbReference type="Pfam" id="PF03107">
    <property type="entry name" value="C1_2"/>
    <property type="match status" value="1"/>
</dbReference>
<keyword evidence="4" id="KW-0862">Zinc</keyword>
<dbReference type="PANTHER" id="PTHR46288:SF27">
    <property type="entry name" value="CYSTEINE_HISTIDINE-RICH C1 DOMAIN FAMILY PROTEIN"/>
    <property type="match status" value="1"/>
</dbReference>